<evidence type="ECO:0000256" key="2">
    <source>
        <dbReference type="ARBA" id="ARBA00009477"/>
    </source>
</evidence>
<feature type="coiled-coil region" evidence="4">
    <location>
        <begin position="94"/>
        <end position="121"/>
    </location>
</feature>
<protein>
    <submittedName>
        <fullName evidence="10">Efflux RND transporter periplasmic adaptor subunit</fullName>
    </submittedName>
</protein>
<dbReference type="InterPro" id="IPR058624">
    <property type="entry name" value="MdtA-like_HH"/>
</dbReference>
<dbReference type="GO" id="GO:0015562">
    <property type="term" value="F:efflux transmembrane transporter activity"/>
    <property type="evidence" value="ECO:0007669"/>
    <property type="project" value="TreeGrafter"/>
</dbReference>
<evidence type="ECO:0000259" key="9">
    <source>
        <dbReference type="Pfam" id="PF25967"/>
    </source>
</evidence>
<evidence type="ECO:0000313" key="11">
    <source>
        <dbReference type="Proteomes" id="UP001059380"/>
    </source>
</evidence>
<name>A0A9J7BKR7_9BACT</name>
<dbReference type="InterPro" id="IPR058792">
    <property type="entry name" value="Beta-barrel_RND_2"/>
</dbReference>
<keyword evidence="5" id="KW-0732">Signal</keyword>
<dbReference type="AlphaFoldDB" id="A0A9J7BKR7"/>
<dbReference type="Pfam" id="PF25876">
    <property type="entry name" value="HH_MFP_RND"/>
    <property type="match status" value="1"/>
</dbReference>
<feature type="domain" description="Multidrug resistance protein MdtA-like barrel-sandwich hybrid" evidence="7">
    <location>
        <begin position="61"/>
        <end position="208"/>
    </location>
</feature>
<feature type="domain" description="Multidrug resistance protein MdtA-like C-terminal permuted SH3" evidence="9">
    <location>
        <begin position="300"/>
        <end position="353"/>
    </location>
</feature>
<keyword evidence="4" id="KW-0175">Coiled coil</keyword>
<proteinExistence type="inferred from homology"/>
<feature type="domain" description="CusB-like beta-barrel" evidence="8">
    <location>
        <begin position="223"/>
        <end position="292"/>
    </location>
</feature>
<dbReference type="InterPro" id="IPR006143">
    <property type="entry name" value="RND_pump_MFP"/>
</dbReference>
<feature type="signal peptide" evidence="5">
    <location>
        <begin position="1"/>
        <end position="17"/>
    </location>
</feature>
<gene>
    <name evidence="10" type="ORF">MOP44_21820</name>
</gene>
<evidence type="ECO:0000259" key="6">
    <source>
        <dbReference type="Pfam" id="PF25876"/>
    </source>
</evidence>
<evidence type="ECO:0000256" key="3">
    <source>
        <dbReference type="ARBA" id="ARBA00022448"/>
    </source>
</evidence>
<evidence type="ECO:0000256" key="4">
    <source>
        <dbReference type="SAM" id="Coils"/>
    </source>
</evidence>
<dbReference type="SUPFAM" id="SSF111369">
    <property type="entry name" value="HlyD-like secretion proteins"/>
    <property type="match status" value="1"/>
</dbReference>
<dbReference type="Proteomes" id="UP001059380">
    <property type="component" value="Chromosome"/>
</dbReference>
<dbReference type="Gene3D" id="2.40.50.100">
    <property type="match status" value="1"/>
</dbReference>
<dbReference type="PROSITE" id="PS51257">
    <property type="entry name" value="PROKAR_LIPOPROTEIN"/>
    <property type="match status" value="1"/>
</dbReference>
<comment type="similarity">
    <text evidence="2">Belongs to the membrane fusion protein (MFP) (TC 8.A.1) family.</text>
</comment>
<dbReference type="RefSeq" id="WP_260792529.1">
    <property type="nucleotide sequence ID" value="NZ_CP093313.1"/>
</dbReference>
<dbReference type="PANTHER" id="PTHR30469">
    <property type="entry name" value="MULTIDRUG RESISTANCE PROTEIN MDTA"/>
    <property type="match status" value="1"/>
</dbReference>
<sequence length="374" mass="38587">MKLLWSGLLLAAGAATLAGCNSSEPSRPVAVQTVQARVVESHQQQTALTVRSTGTLHARQSATISAQVVGRIQQILVRQGDVVRAGQTLAVLDDATLKASVDQAQASIKAAENQQAAAQTNAELAASTLARYKQLQAQKSVSPQELDEISRRAEGSSAQVEVARAQVTAAKAQETGARAMLGYTRITAPFAGVVTARMADPGALAAPGVPLLQIDSAGPLELQTTVDESAIASVRLGMKLNVTVDSAPSLDPAGTVSEIVPAADPASHSFLVKVDLPSSPQLRAGMYATAAIPTGSRQATFVPRSAVVLRGSLSCAYILDSNGIAQLRYVTLGAQQGDLVEVLSGISAGDKLVDEPGDRDLAGKRIESAAGVRS</sequence>
<reference evidence="10" key="1">
    <citation type="submission" date="2021-04" db="EMBL/GenBank/DDBJ databases">
        <title>Phylogenetic analysis of Acidobacteriaceae.</title>
        <authorList>
            <person name="Qiu L."/>
            <person name="Zhang Q."/>
        </authorList>
    </citation>
    <scope>NUCLEOTIDE SEQUENCE</scope>
    <source>
        <strain evidence="10">DSM 25168</strain>
    </source>
</reference>
<dbReference type="KEGG" id="orp:MOP44_21820"/>
<evidence type="ECO:0000259" key="7">
    <source>
        <dbReference type="Pfam" id="PF25917"/>
    </source>
</evidence>
<evidence type="ECO:0000256" key="5">
    <source>
        <dbReference type="SAM" id="SignalP"/>
    </source>
</evidence>
<evidence type="ECO:0000313" key="10">
    <source>
        <dbReference type="EMBL" id="UWZ83195.1"/>
    </source>
</evidence>
<dbReference type="Gene3D" id="2.40.30.170">
    <property type="match status" value="1"/>
</dbReference>
<evidence type="ECO:0000259" key="8">
    <source>
        <dbReference type="Pfam" id="PF25954"/>
    </source>
</evidence>
<dbReference type="InterPro" id="IPR058625">
    <property type="entry name" value="MdtA-like_BSH"/>
</dbReference>
<dbReference type="Gene3D" id="1.10.287.470">
    <property type="entry name" value="Helix hairpin bin"/>
    <property type="match status" value="1"/>
</dbReference>
<keyword evidence="11" id="KW-1185">Reference proteome</keyword>
<organism evidence="10 11">
    <name type="scientific">Occallatibacter riparius</name>
    <dbReference type="NCBI Taxonomy" id="1002689"/>
    <lineage>
        <taxon>Bacteria</taxon>
        <taxon>Pseudomonadati</taxon>
        <taxon>Acidobacteriota</taxon>
        <taxon>Terriglobia</taxon>
        <taxon>Terriglobales</taxon>
        <taxon>Acidobacteriaceae</taxon>
        <taxon>Occallatibacter</taxon>
    </lineage>
</organism>
<dbReference type="InterPro" id="IPR058627">
    <property type="entry name" value="MdtA-like_C"/>
</dbReference>
<evidence type="ECO:0000256" key="1">
    <source>
        <dbReference type="ARBA" id="ARBA00004196"/>
    </source>
</evidence>
<dbReference type="NCBIfam" id="TIGR01730">
    <property type="entry name" value="RND_mfp"/>
    <property type="match status" value="1"/>
</dbReference>
<dbReference type="Gene3D" id="2.40.420.20">
    <property type="match status" value="1"/>
</dbReference>
<dbReference type="Pfam" id="PF25967">
    <property type="entry name" value="RND-MFP_C"/>
    <property type="match status" value="1"/>
</dbReference>
<keyword evidence="3" id="KW-0813">Transport</keyword>
<feature type="chain" id="PRO_5039916342" evidence="5">
    <location>
        <begin position="18"/>
        <end position="374"/>
    </location>
</feature>
<dbReference type="Pfam" id="PF25954">
    <property type="entry name" value="Beta-barrel_RND_2"/>
    <property type="match status" value="1"/>
</dbReference>
<accession>A0A9J7BKR7</accession>
<dbReference type="GO" id="GO:1990281">
    <property type="term" value="C:efflux pump complex"/>
    <property type="evidence" value="ECO:0007669"/>
    <property type="project" value="TreeGrafter"/>
</dbReference>
<dbReference type="PANTHER" id="PTHR30469:SF38">
    <property type="entry name" value="HLYD FAMILY SECRETION PROTEIN"/>
    <property type="match status" value="1"/>
</dbReference>
<feature type="domain" description="Multidrug resistance protein MdtA-like alpha-helical hairpin" evidence="6">
    <location>
        <begin position="110"/>
        <end position="184"/>
    </location>
</feature>
<comment type="subcellular location">
    <subcellularLocation>
        <location evidence="1">Cell envelope</location>
    </subcellularLocation>
</comment>
<dbReference type="Pfam" id="PF25917">
    <property type="entry name" value="BSH_RND"/>
    <property type="match status" value="1"/>
</dbReference>
<dbReference type="EMBL" id="CP093313">
    <property type="protein sequence ID" value="UWZ83195.1"/>
    <property type="molecule type" value="Genomic_DNA"/>
</dbReference>